<accession>A0A0B0MEU8</accession>
<sequence>MNSYTLYRLYPSKGQ</sequence>
<reference evidence="2" key="1">
    <citation type="submission" date="2014-09" db="EMBL/GenBank/DDBJ databases">
        <authorList>
            <person name="Mudge J."/>
            <person name="Ramaraj T."/>
            <person name="Lindquist I.E."/>
            <person name="Bharti A.K."/>
            <person name="Sundararajan A."/>
            <person name="Cameron C.T."/>
            <person name="Woodward J.E."/>
            <person name="May G.D."/>
            <person name="Brubaker C."/>
            <person name="Broadhvest J."/>
            <person name="Wilkins T.A."/>
        </authorList>
    </citation>
    <scope>NUCLEOTIDE SEQUENCE</scope>
    <source>
        <strain evidence="2">cv. AKA8401</strain>
    </source>
</reference>
<organism evidence="1 2">
    <name type="scientific">Gossypium arboreum</name>
    <name type="common">Tree cotton</name>
    <name type="synonym">Gossypium nanking</name>
    <dbReference type="NCBI Taxonomy" id="29729"/>
    <lineage>
        <taxon>Eukaryota</taxon>
        <taxon>Viridiplantae</taxon>
        <taxon>Streptophyta</taxon>
        <taxon>Embryophyta</taxon>
        <taxon>Tracheophyta</taxon>
        <taxon>Spermatophyta</taxon>
        <taxon>Magnoliopsida</taxon>
        <taxon>eudicotyledons</taxon>
        <taxon>Gunneridae</taxon>
        <taxon>Pentapetalae</taxon>
        <taxon>rosids</taxon>
        <taxon>malvids</taxon>
        <taxon>Malvales</taxon>
        <taxon>Malvaceae</taxon>
        <taxon>Malvoideae</taxon>
        <taxon>Gossypium</taxon>
    </lineage>
</organism>
<gene>
    <name evidence="1" type="ORF">F383_19470</name>
</gene>
<dbReference type="Proteomes" id="UP000032142">
    <property type="component" value="Unassembled WGS sequence"/>
</dbReference>
<protein>
    <submittedName>
        <fullName evidence="1">Uncharacterized protein</fullName>
    </submittedName>
</protein>
<name>A0A0B0MEU8_GOSAR</name>
<comment type="caution">
    <text evidence="1">The sequence shown here is derived from an EMBL/GenBank/DDBJ whole genome shotgun (WGS) entry which is preliminary data.</text>
</comment>
<evidence type="ECO:0000313" key="2">
    <source>
        <dbReference type="Proteomes" id="UP000032142"/>
    </source>
</evidence>
<keyword evidence="2" id="KW-1185">Reference proteome</keyword>
<evidence type="ECO:0000313" key="1">
    <source>
        <dbReference type="EMBL" id="KHF98906.1"/>
    </source>
</evidence>
<dbReference type="EMBL" id="JRRC01056472">
    <property type="protein sequence ID" value="KHF98906.1"/>
    <property type="molecule type" value="Genomic_DNA"/>
</dbReference>
<proteinExistence type="predicted"/>